<dbReference type="SUPFAM" id="SSF53383">
    <property type="entry name" value="PLP-dependent transferases"/>
    <property type="match status" value="1"/>
</dbReference>
<keyword evidence="8" id="KW-0808">Transferase</keyword>
<dbReference type="EC" id="2.8.1.7" evidence="3"/>
<evidence type="ECO:0000256" key="6">
    <source>
        <dbReference type="RuleBase" id="RU004504"/>
    </source>
</evidence>
<dbReference type="Gene3D" id="3.90.1150.10">
    <property type="entry name" value="Aspartate Aminotransferase, domain 1"/>
    <property type="match status" value="1"/>
</dbReference>
<comment type="cofactor">
    <cofactor evidence="1 6">
        <name>pyridoxal 5'-phosphate</name>
        <dbReference type="ChEBI" id="CHEBI:597326"/>
    </cofactor>
</comment>
<dbReference type="NCBIfam" id="TIGR01977">
    <property type="entry name" value="am_tr_V_EF2568"/>
    <property type="match status" value="1"/>
</dbReference>
<dbReference type="Proteomes" id="UP000679848">
    <property type="component" value="Plasmid pMM59_01"/>
</dbReference>
<gene>
    <name evidence="8" type="ORF">MM59RIKEN_29910</name>
</gene>
<dbReference type="RefSeq" id="WP_213543731.1">
    <property type="nucleotide sequence ID" value="NZ_AP023421.1"/>
</dbReference>
<protein>
    <recommendedName>
        <fullName evidence="3">cysteine desulfurase</fullName>
        <ecNumber evidence="3">2.8.1.7</ecNumber>
    </recommendedName>
</protein>
<dbReference type="AlphaFoldDB" id="A0A810QIA3"/>
<dbReference type="KEGG" id="pfaa:MM59RIKEN_29910"/>
<dbReference type="Pfam" id="PF00266">
    <property type="entry name" value="Aminotran_5"/>
    <property type="match status" value="1"/>
</dbReference>
<evidence type="ECO:0000256" key="2">
    <source>
        <dbReference type="ARBA" id="ARBA00010447"/>
    </source>
</evidence>
<geneLocation type="plasmid" evidence="8 9">
    <name>pMM59_01</name>
</geneLocation>
<evidence type="ECO:0000313" key="9">
    <source>
        <dbReference type="Proteomes" id="UP000679848"/>
    </source>
</evidence>
<evidence type="ECO:0000256" key="5">
    <source>
        <dbReference type="ARBA" id="ARBA00050776"/>
    </source>
</evidence>
<dbReference type="InterPro" id="IPR015424">
    <property type="entry name" value="PyrdxlP-dep_Trfase"/>
</dbReference>
<dbReference type="GO" id="GO:0008483">
    <property type="term" value="F:transaminase activity"/>
    <property type="evidence" value="ECO:0007669"/>
    <property type="project" value="UniProtKB-KW"/>
</dbReference>
<evidence type="ECO:0000256" key="1">
    <source>
        <dbReference type="ARBA" id="ARBA00001933"/>
    </source>
</evidence>
<name>A0A810QIA3_9FIRM</name>
<sequence length="391" mass="42500">MEHIYLDYGSTAFPKAPGVGQAMADYIDQVGVNIGRGGYEAAYHTAEVVLDTRERLCRLFGWNRPESVIFTSGVTASLNILLKGFLRSGDRVAATSMEHNAVLRPLAQLAQSGVEVEIISCERDGSLPPERLEEALRRRPRALVMTHASNVCGTLLPAEEAAALCRRYGVRMILDCAQTGGVFPVDMLGWGVDALAFAGHKGLLGPQGIGGFLITGEMAMEVTPLLAGGTGSQSHLETMPDFLPDRFEAGTLNLPGIFGLRAALDYVERQGIHTLRQRSIARTDQLLRGLARIRDIRVVGRPGTEGRGAVVSVDFLHLDNAQAAYELENRWGIETRCGLHCAPKAHQTLGTYPQGTVRFTPGHATTEEEIDRAVSAIEEIAKEREGFTLHF</sequence>
<dbReference type="EMBL" id="AP023421">
    <property type="protein sequence ID" value="BCK85672.1"/>
    <property type="molecule type" value="Genomic_DNA"/>
</dbReference>
<dbReference type="InterPro" id="IPR020578">
    <property type="entry name" value="Aminotrans_V_PyrdxlP_BS"/>
</dbReference>
<reference evidence="8" key="1">
    <citation type="submission" date="2020-09" db="EMBL/GenBank/DDBJ databases">
        <title>New species isolated from human feces.</title>
        <authorList>
            <person name="Kitahara M."/>
            <person name="Shigeno Y."/>
            <person name="Shime M."/>
            <person name="Matsumoto Y."/>
            <person name="Nakamura S."/>
            <person name="Motooka D."/>
            <person name="Fukuoka S."/>
            <person name="Nishikawa H."/>
            <person name="Benno Y."/>
        </authorList>
    </citation>
    <scope>NUCLEOTIDE SEQUENCE</scope>
    <source>
        <strain evidence="8">MM59</strain>
        <plasmid evidence="8">pMM59_01</plasmid>
    </source>
</reference>
<evidence type="ECO:0000313" key="8">
    <source>
        <dbReference type="EMBL" id="BCK85672.1"/>
    </source>
</evidence>
<keyword evidence="4" id="KW-0663">Pyridoxal phosphate</keyword>
<comment type="similarity">
    <text evidence="2">Belongs to the class-V pyridoxal-phosphate-dependent aminotransferase family. Csd subfamily.</text>
</comment>
<dbReference type="PROSITE" id="PS00595">
    <property type="entry name" value="AA_TRANSFER_CLASS_5"/>
    <property type="match status" value="1"/>
</dbReference>
<accession>A0A810QIA3</accession>
<dbReference type="PANTHER" id="PTHR43586">
    <property type="entry name" value="CYSTEINE DESULFURASE"/>
    <property type="match status" value="1"/>
</dbReference>
<organism evidence="8 9">
    <name type="scientific">Pusillibacter faecalis</name>
    <dbReference type="NCBI Taxonomy" id="2714358"/>
    <lineage>
        <taxon>Bacteria</taxon>
        <taxon>Bacillati</taxon>
        <taxon>Bacillota</taxon>
        <taxon>Clostridia</taxon>
        <taxon>Eubacteriales</taxon>
        <taxon>Oscillospiraceae</taxon>
        <taxon>Pusillibacter</taxon>
    </lineage>
</organism>
<evidence type="ECO:0000259" key="7">
    <source>
        <dbReference type="Pfam" id="PF00266"/>
    </source>
</evidence>
<comment type="catalytic activity">
    <reaction evidence="5">
        <text>(sulfur carrier)-H + L-cysteine = (sulfur carrier)-SH + L-alanine</text>
        <dbReference type="Rhea" id="RHEA:43892"/>
        <dbReference type="Rhea" id="RHEA-COMP:14737"/>
        <dbReference type="Rhea" id="RHEA-COMP:14739"/>
        <dbReference type="ChEBI" id="CHEBI:29917"/>
        <dbReference type="ChEBI" id="CHEBI:35235"/>
        <dbReference type="ChEBI" id="CHEBI:57972"/>
        <dbReference type="ChEBI" id="CHEBI:64428"/>
        <dbReference type="EC" id="2.8.1.7"/>
    </reaction>
</comment>
<evidence type="ECO:0000256" key="3">
    <source>
        <dbReference type="ARBA" id="ARBA00012239"/>
    </source>
</evidence>
<keyword evidence="8" id="KW-0614">Plasmid</keyword>
<evidence type="ECO:0000256" key="4">
    <source>
        <dbReference type="ARBA" id="ARBA00022898"/>
    </source>
</evidence>
<dbReference type="PIRSF" id="PIRSF005572">
    <property type="entry name" value="NifS"/>
    <property type="match status" value="1"/>
</dbReference>
<dbReference type="InterPro" id="IPR015422">
    <property type="entry name" value="PyrdxlP-dep_Trfase_small"/>
</dbReference>
<dbReference type="InterPro" id="IPR010969">
    <property type="entry name" value="Cys_dSase-rel_unknwn_funct"/>
</dbReference>
<proteinExistence type="inferred from homology"/>
<dbReference type="GO" id="GO:0031071">
    <property type="term" value="F:cysteine desulfurase activity"/>
    <property type="evidence" value="ECO:0007669"/>
    <property type="project" value="UniProtKB-EC"/>
</dbReference>
<keyword evidence="8" id="KW-0032">Aminotransferase</keyword>
<dbReference type="PANTHER" id="PTHR43586:SF4">
    <property type="entry name" value="ISOPENICILLIN N EPIMERASE"/>
    <property type="match status" value="1"/>
</dbReference>
<dbReference type="InterPro" id="IPR015421">
    <property type="entry name" value="PyrdxlP-dep_Trfase_major"/>
</dbReference>
<dbReference type="InterPro" id="IPR016454">
    <property type="entry name" value="Cysteine_dSase"/>
</dbReference>
<keyword evidence="9" id="KW-1185">Reference proteome</keyword>
<feature type="domain" description="Aminotransferase class V" evidence="7">
    <location>
        <begin position="4"/>
        <end position="372"/>
    </location>
</feature>
<dbReference type="Gene3D" id="3.40.640.10">
    <property type="entry name" value="Type I PLP-dependent aspartate aminotransferase-like (Major domain)"/>
    <property type="match status" value="1"/>
</dbReference>
<dbReference type="InterPro" id="IPR000192">
    <property type="entry name" value="Aminotrans_V_dom"/>
</dbReference>